<protein>
    <submittedName>
        <fullName evidence="1">Uncharacterized protein</fullName>
    </submittedName>
</protein>
<dbReference type="OrthoDB" id="10254945at2759"/>
<organism evidence="1 2">
    <name type="scientific">Carpinus fangiana</name>
    <dbReference type="NCBI Taxonomy" id="176857"/>
    <lineage>
        <taxon>Eukaryota</taxon>
        <taxon>Viridiplantae</taxon>
        <taxon>Streptophyta</taxon>
        <taxon>Embryophyta</taxon>
        <taxon>Tracheophyta</taxon>
        <taxon>Spermatophyta</taxon>
        <taxon>Magnoliopsida</taxon>
        <taxon>eudicotyledons</taxon>
        <taxon>Gunneridae</taxon>
        <taxon>Pentapetalae</taxon>
        <taxon>rosids</taxon>
        <taxon>fabids</taxon>
        <taxon>Fagales</taxon>
        <taxon>Betulaceae</taxon>
        <taxon>Carpinus</taxon>
    </lineage>
</organism>
<gene>
    <name evidence="1" type="ORF">FH972_010379</name>
</gene>
<dbReference type="Proteomes" id="UP000327013">
    <property type="component" value="Chromosome 4"/>
</dbReference>
<keyword evidence="2" id="KW-1185">Reference proteome</keyword>
<proteinExistence type="predicted"/>
<evidence type="ECO:0000313" key="2">
    <source>
        <dbReference type="Proteomes" id="UP000327013"/>
    </source>
</evidence>
<accession>A0A660KPU3</accession>
<sequence length="57" mass="6436">MQWSSISELSNGVEDSKLDLFAQVANTIADSAGEVIRKYCRKKFNFLVDKEDLSKPL</sequence>
<name>A0A660KPU3_9ROSI</name>
<reference evidence="1 2" key="1">
    <citation type="submission" date="2019-06" db="EMBL/GenBank/DDBJ databases">
        <title>A chromosomal-level reference genome of Carpinus fangiana (Coryloideae, Betulaceae).</title>
        <authorList>
            <person name="Yang X."/>
            <person name="Wang Z."/>
            <person name="Zhang L."/>
            <person name="Hao G."/>
            <person name="Liu J."/>
            <person name="Yang Y."/>
        </authorList>
    </citation>
    <scope>NUCLEOTIDE SEQUENCE [LARGE SCALE GENOMIC DNA]</scope>
    <source>
        <strain evidence="1">Cfa_2016G</strain>
        <tissue evidence="1">Leaf</tissue>
    </source>
</reference>
<evidence type="ECO:0000313" key="1">
    <source>
        <dbReference type="EMBL" id="KAE8037824.1"/>
    </source>
</evidence>
<dbReference type="AlphaFoldDB" id="A0A660KPU3"/>
<dbReference type="EMBL" id="CM017324">
    <property type="protein sequence ID" value="KAE8037824.1"/>
    <property type="molecule type" value="Genomic_DNA"/>
</dbReference>